<name>A0A1J0GV22_9CAUD</name>
<feature type="region of interest" description="Disordered" evidence="1">
    <location>
        <begin position="1"/>
        <end position="25"/>
    </location>
</feature>
<dbReference type="NCBIfam" id="TIGR04387">
    <property type="entry name" value="capsid_maj_N4"/>
    <property type="match status" value="1"/>
</dbReference>
<evidence type="ECO:0000313" key="3">
    <source>
        <dbReference type="Proteomes" id="UP000225978"/>
    </source>
</evidence>
<keyword evidence="2" id="KW-0167">Capsid protein</keyword>
<proteinExistence type="predicted"/>
<dbReference type="Proteomes" id="UP000225978">
    <property type="component" value="Segment"/>
</dbReference>
<gene>
    <name evidence="2" type="ORF">vBVspPpVa5_0019</name>
</gene>
<evidence type="ECO:0000313" key="2">
    <source>
        <dbReference type="EMBL" id="APC46031.1"/>
    </source>
</evidence>
<keyword evidence="2" id="KW-0946">Virion</keyword>
<dbReference type="EMBL" id="KX889068">
    <property type="protein sequence ID" value="APC46031.1"/>
    <property type="molecule type" value="Genomic_DNA"/>
</dbReference>
<accession>A0A1J0GV22</accession>
<organism evidence="2 3">
    <name type="scientific">Vibrio phage vB_VspP_pVa5</name>
    <dbReference type="NCBI Taxonomy" id="1913109"/>
    <lineage>
        <taxon>Viruses</taxon>
        <taxon>Duplodnaviria</taxon>
        <taxon>Heunggongvirae</taxon>
        <taxon>Uroviricota</taxon>
        <taxon>Caudoviricetes</taxon>
        <taxon>Schitoviridae</taxon>
        <taxon>Pontosvirinae</taxon>
        <taxon>Galateavirus</taxon>
        <taxon>Galateavirus PVA5</taxon>
    </lineage>
</organism>
<reference evidence="2 3" key="1">
    <citation type="journal article" date="2017" name="Viruses">
        <title>Stumbling across the Same Phage: Comparative Genomics of Widespread Temperate Phages Infecting the Fish Pathogen Vibrio anguillarum.</title>
        <authorList>
            <person name="Kalatzis P.G."/>
            <person name="Rorbo N.I."/>
            <person name="Castillo D."/>
            <person name="Mauritzen J.J."/>
            <person name="Jorgensen J."/>
            <person name="Kokkari C."/>
            <person name="Zhang F."/>
            <person name="Katharios P."/>
            <person name="Middelboe M."/>
        </authorList>
    </citation>
    <scope>NUCLEOTIDE SEQUENCE [LARGE SCALE GENOMIC DNA]</scope>
</reference>
<keyword evidence="3" id="KW-1185">Reference proteome</keyword>
<dbReference type="GO" id="GO:0019028">
    <property type="term" value="C:viral capsid"/>
    <property type="evidence" value="ECO:0007669"/>
    <property type="project" value="UniProtKB-KW"/>
</dbReference>
<sequence length="482" mass="52730">MAVEVPNTGPYNVDQRKYGNGQDSSIGPQIRTDYFKKKALIEVVKDAVFSPLADAEAMPKHFGKTIKRFHYLPLLDDRNTNDQGIDATGAAVNQGVTIQIAWAGAGKYTFVPGQMHGQTVKGEGVDAAAALTDAQAKAFSVLKEMGFAEVDYATAKAAAETAGFFVDESASYPVTGNLYGSSKDVGTISAKLPVLSEHGGRVNRVGFRRIEIEGSIEKFGFFDEYTQESLDFDSDEELEMHVHREMLRGANEITEDMIQMDLIMGAGVVMFAGDATADAEMSPEGAEADEVTYDDFVKLGIEMFNNRTPKQTKMIAGSRMIDTRVIDGGWVMFVGSELIPTLRRLTDYFGDKALIETKHYADAGSVLKGEIGSIDHFRIVVAQEMQHFEGAGAAVGTNPGYRETGGNYDVYPMLVVGEGSFTTIGFQTDGKGVKFKIQHQKPGKGDKHDPFGETGFMSIKWYYGSMILRPERLALIKTVARW</sequence>
<evidence type="ECO:0000256" key="1">
    <source>
        <dbReference type="SAM" id="MobiDB-lite"/>
    </source>
</evidence>
<protein>
    <submittedName>
        <fullName evidence="2">Major coat protein</fullName>
    </submittedName>
</protein>